<dbReference type="InterPro" id="IPR013149">
    <property type="entry name" value="ADH-like_C"/>
</dbReference>
<reference evidence="2 3" key="1">
    <citation type="submission" date="2024-10" db="EMBL/GenBank/DDBJ databases">
        <title>The Natural Products Discovery Center: Release of the First 8490 Sequenced Strains for Exploring Actinobacteria Biosynthetic Diversity.</title>
        <authorList>
            <person name="Kalkreuter E."/>
            <person name="Kautsar S.A."/>
            <person name="Yang D."/>
            <person name="Bader C.D."/>
            <person name="Teijaro C.N."/>
            <person name="Fluegel L."/>
            <person name="Davis C.M."/>
            <person name="Simpson J.R."/>
            <person name="Lauterbach L."/>
            <person name="Steele A.D."/>
            <person name="Gui C."/>
            <person name="Meng S."/>
            <person name="Li G."/>
            <person name="Viehrig K."/>
            <person name="Ye F."/>
            <person name="Su P."/>
            <person name="Kiefer A.F."/>
            <person name="Nichols A."/>
            <person name="Cepeda A.J."/>
            <person name="Yan W."/>
            <person name="Fan B."/>
            <person name="Jiang Y."/>
            <person name="Adhikari A."/>
            <person name="Zheng C.-J."/>
            <person name="Schuster L."/>
            <person name="Cowan T.M."/>
            <person name="Smanski M.J."/>
            <person name="Chevrette M.G."/>
            <person name="De Carvalho L.P.S."/>
            <person name="Shen B."/>
        </authorList>
    </citation>
    <scope>NUCLEOTIDE SEQUENCE [LARGE SCALE GENOMIC DNA]</scope>
    <source>
        <strain evidence="2 3">NPDC002593</strain>
    </source>
</reference>
<protein>
    <submittedName>
        <fullName evidence="2">NADPH:quinone oxidoreductase family protein</fullName>
        <ecNumber evidence="2">1.-.-.-</ecNumber>
    </submittedName>
</protein>
<dbReference type="SUPFAM" id="SSF51735">
    <property type="entry name" value="NAD(P)-binding Rossmann-fold domains"/>
    <property type="match status" value="1"/>
</dbReference>
<evidence type="ECO:0000313" key="3">
    <source>
        <dbReference type="Proteomes" id="UP001601992"/>
    </source>
</evidence>
<proteinExistence type="predicted"/>
<dbReference type="InterPro" id="IPR051397">
    <property type="entry name" value="Zn-ADH-like_protein"/>
</dbReference>
<gene>
    <name evidence="2" type="ORF">ACFYXQ_34515</name>
</gene>
<dbReference type="EMBL" id="JBIAQY010000015">
    <property type="protein sequence ID" value="MFF3572892.1"/>
    <property type="molecule type" value="Genomic_DNA"/>
</dbReference>
<evidence type="ECO:0000313" key="2">
    <source>
        <dbReference type="EMBL" id="MFF3572892.1"/>
    </source>
</evidence>
<comment type="caution">
    <text evidence="2">The sequence shown here is derived from an EMBL/GenBank/DDBJ whole genome shotgun (WGS) entry which is preliminary data.</text>
</comment>
<dbReference type="PANTHER" id="PTHR43677:SF4">
    <property type="entry name" value="QUINONE OXIDOREDUCTASE-LIKE PROTEIN 2"/>
    <property type="match status" value="1"/>
</dbReference>
<dbReference type="SUPFAM" id="SSF50129">
    <property type="entry name" value="GroES-like"/>
    <property type="match status" value="1"/>
</dbReference>
<dbReference type="Pfam" id="PF00107">
    <property type="entry name" value="ADH_zinc_N"/>
    <property type="match status" value="1"/>
</dbReference>
<dbReference type="InterPro" id="IPR020843">
    <property type="entry name" value="ER"/>
</dbReference>
<dbReference type="Gene3D" id="3.90.180.10">
    <property type="entry name" value="Medium-chain alcohol dehydrogenases, catalytic domain"/>
    <property type="match status" value="1"/>
</dbReference>
<dbReference type="InterPro" id="IPR013154">
    <property type="entry name" value="ADH-like_N"/>
</dbReference>
<dbReference type="CDD" id="cd08241">
    <property type="entry name" value="QOR1"/>
    <property type="match status" value="1"/>
</dbReference>
<dbReference type="Gene3D" id="3.40.50.720">
    <property type="entry name" value="NAD(P)-binding Rossmann-like Domain"/>
    <property type="match status" value="1"/>
</dbReference>
<dbReference type="PANTHER" id="PTHR43677">
    <property type="entry name" value="SHORT-CHAIN DEHYDROGENASE/REDUCTASE"/>
    <property type="match status" value="1"/>
</dbReference>
<organism evidence="2 3">
    <name type="scientific">Nocardia jiangxiensis</name>
    <dbReference type="NCBI Taxonomy" id="282685"/>
    <lineage>
        <taxon>Bacteria</taxon>
        <taxon>Bacillati</taxon>
        <taxon>Actinomycetota</taxon>
        <taxon>Actinomycetes</taxon>
        <taxon>Mycobacteriales</taxon>
        <taxon>Nocardiaceae</taxon>
        <taxon>Nocardia</taxon>
    </lineage>
</organism>
<feature type="domain" description="Enoyl reductase (ER)" evidence="1">
    <location>
        <begin position="18"/>
        <end position="324"/>
    </location>
</feature>
<dbReference type="Pfam" id="PF08240">
    <property type="entry name" value="ADH_N"/>
    <property type="match status" value="1"/>
</dbReference>
<dbReference type="Proteomes" id="UP001601992">
    <property type="component" value="Unassembled WGS sequence"/>
</dbReference>
<dbReference type="GO" id="GO:0016491">
    <property type="term" value="F:oxidoreductase activity"/>
    <property type="evidence" value="ECO:0007669"/>
    <property type="project" value="UniProtKB-KW"/>
</dbReference>
<accession>A0ABW6S9E6</accession>
<dbReference type="InterPro" id="IPR036291">
    <property type="entry name" value="NAD(P)-bd_dom_sf"/>
</dbReference>
<name>A0ABW6S9E6_9NOCA</name>
<dbReference type="InterPro" id="IPR011032">
    <property type="entry name" value="GroES-like_sf"/>
</dbReference>
<evidence type="ECO:0000259" key="1">
    <source>
        <dbReference type="SMART" id="SM00829"/>
    </source>
</evidence>
<sequence length="330" mass="34871">MRAFVLHETSGPEAGRIGTLPEPTGAHDWSGGRRLLIEVHATGISFPDLLQTRGQYQHAVPTPYAPGGEVAGIVLEAPADSRFAPGDRVSSLTIWGGMAEQALGLEQYTVKLPPTMDFERGAALILNYSTAWFALYRTDFTAGDTVLVHGAAGGVGTATVQIAAALGARVLAVVSSAEKEQVARQAGAAHVLRSGDDWLTAVRAVTDGQGVRIVVDPVGGDRFTDSLRALDVGGRLAVVGFTAGEIPTVKVNRLLLRDLAVVGVALAPYVARYPEVALRMTDELEQLAARGEIDPLVGDVLPLTDGTRALRILEERSALGKVVVRVRDTE</sequence>
<keyword evidence="2" id="KW-0560">Oxidoreductase</keyword>
<keyword evidence="3" id="KW-1185">Reference proteome</keyword>
<dbReference type="SMART" id="SM00829">
    <property type="entry name" value="PKS_ER"/>
    <property type="match status" value="1"/>
</dbReference>
<dbReference type="RefSeq" id="WP_387406215.1">
    <property type="nucleotide sequence ID" value="NZ_JBIAQY010000015.1"/>
</dbReference>
<dbReference type="EC" id="1.-.-.-" evidence="2"/>